<name>A0A2W5U4A1_9BACT</name>
<comment type="caution">
    <text evidence="1">The sequence shown here is derived from an EMBL/GenBank/DDBJ whole genome shotgun (WGS) entry which is preliminary data.</text>
</comment>
<accession>A0A2W5U4A1</accession>
<proteinExistence type="predicted"/>
<dbReference type="EMBL" id="QFQP01000001">
    <property type="protein sequence ID" value="PZR18455.1"/>
    <property type="molecule type" value="Genomic_DNA"/>
</dbReference>
<dbReference type="Proteomes" id="UP000249061">
    <property type="component" value="Unassembled WGS sequence"/>
</dbReference>
<organism evidence="1 2">
    <name type="scientific">Archangium gephyra</name>
    <dbReference type="NCBI Taxonomy" id="48"/>
    <lineage>
        <taxon>Bacteria</taxon>
        <taxon>Pseudomonadati</taxon>
        <taxon>Myxococcota</taxon>
        <taxon>Myxococcia</taxon>
        <taxon>Myxococcales</taxon>
        <taxon>Cystobacterineae</taxon>
        <taxon>Archangiaceae</taxon>
        <taxon>Archangium</taxon>
    </lineage>
</organism>
<dbReference type="AlphaFoldDB" id="A0A2W5U4A1"/>
<gene>
    <name evidence="1" type="ORF">DI536_00815</name>
</gene>
<sequence length="189" mass="20461">MAETPFQVSALLVTGFKRAATQLGLAEGARSHMSGEVAAMWDEPSTSSWHDGRLFQGMIEALVKVASKEQMSEINFRMGRDQFGPIVGGLINIAVALSSPTPHTVFANMKTIVGVALKGAIVEYEKTGPDSGKFAVSYPLPFPEGTADAWAGVTRYCCSLVKYVAVIDRAENTQNGHRYEVDLHWVPEA</sequence>
<reference evidence="1 2" key="1">
    <citation type="submission" date="2017-08" db="EMBL/GenBank/DDBJ databases">
        <title>Infants hospitalized years apart are colonized by the same room-sourced microbial strains.</title>
        <authorList>
            <person name="Brooks B."/>
            <person name="Olm M.R."/>
            <person name="Firek B.A."/>
            <person name="Baker R."/>
            <person name="Thomas B.C."/>
            <person name="Morowitz M.J."/>
            <person name="Banfield J.F."/>
        </authorList>
    </citation>
    <scope>NUCLEOTIDE SEQUENCE [LARGE SCALE GENOMIC DNA]</scope>
    <source>
        <strain evidence="1">S2_003_000_R2_14</strain>
    </source>
</reference>
<protein>
    <submittedName>
        <fullName evidence="1">Uncharacterized protein</fullName>
    </submittedName>
</protein>
<evidence type="ECO:0000313" key="2">
    <source>
        <dbReference type="Proteomes" id="UP000249061"/>
    </source>
</evidence>
<evidence type="ECO:0000313" key="1">
    <source>
        <dbReference type="EMBL" id="PZR18455.1"/>
    </source>
</evidence>